<evidence type="ECO:0000256" key="5">
    <source>
        <dbReference type="ARBA" id="ARBA00022531"/>
    </source>
</evidence>
<keyword evidence="4" id="KW-0150">Chloroplast</keyword>
<evidence type="ECO:0000256" key="7">
    <source>
        <dbReference type="ARBA" id="ARBA00023243"/>
    </source>
</evidence>
<dbReference type="GO" id="GO:0009765">
    <property type="term" value="P:photosynthesis, light harvesting"/>
    <property type="evidence" value="ECO:0007669"/>
    <property type="project" value="InterPro"/>
</dbReference>
<evidence type="ECO:0000313" key="10">
    <source>
        <dbReference type="EMBL" id="CAE4610627.1"/>
    </source>
</evidence>
<dbReference type="AlphaFoldDB" id="A0A6U3VR39"/>
<dbReference type="InterPro" id="IPR001344">
    <property type="entry name" value="Chloro_AB-bd_pln"/>
</dbReference>
<reference evidence="10" key="1">
    <citation type="submission" date="2021-01" db="EMBL/GenBank/DDBJ databases">
        <authorList>
            <person name="Corre E."/>
            <person name="Pelletier E."/>
            <person name="Niang G."/>
            <person name="Scheremetjew M."/>
            <person name="Finn R."/>
            <person name="Kale V."/>
            <person name="Holt S."/>
            <person name="Cochrane G."/>
            <person name="Meng A."/>
            <person name="Brown T."/>
            <person name="Cohen L."/>
        </authorList>
    </citation>
    <scope>NUCLEOTIDE SEQUENCE</scope>
    <source>
        <strain evidence="10">GSO104</strain>
    </source>
</reference>
<dbReference type="Pfam" id="PF00504">
    <property type="entry name" value="Chloroa_b-bind"/>
    <property type="match status" value="1"/>
</dbReference>
<keyword evidence="9" id="KW-0732">Signal</keyword>
<dbReference type="GO" id="GO:0030076">
    <property type="term" value="C:light-harvesting complex"/>
    <property type="evidence" value="ECO:0007669"/>
    <property type="project" value="UniProtKB-KW"/>
</dbReference>
<evidence type="ECO:0000256" key="4">
    <source>
        <dbReference type="ARBA" id="ARBA00022528"/>
    </source>
</evidence>
<feature type="binding site" description="axial binding residue" evidence="8">
    <location>
        <position position="130"/>
    </location>
    <ligand>
        <name>chlorophyll b</name>
        <dbReference type="ChEBI" id="CHEBI:61721"/>
        <label>1</label>
    </ligand>
    <ligandPart>
        <name>Mg</name>
        <dbReference type="ChEBI" id="CHEBI:25107"/>
    </ligandPart>
</feature>
<name>A0A6U3VR39_9STRA</name>
<keyword evidence="8" id="KW-0157">Chromophore</keyword>
<feature type="signal peptide" evidence="9">
    <location>
        <begin position="1"/>
        <end position="15"/>
    </location>
</feature>
<comment type="function">
    <text evidence="1">The light-harvesting complex (LHC) functions as a light receptor, it captures and delivers excitation energy to photosystems with which it is closely associated. Energy is transferred from the carotenoid and chlorophyll C (or B) to chlorophyll A and the photosynthetic reaction centers where it is used to synthesize ATP and reducing power.</text>
</comment>
<feature type="binding site" evidence="8">
    <location>
        <position position="162"/>
    </location>
    <ligand>
        <name>chlorophyll a</name>
        <dbReference type="ChEBI" id="CHEBI:58416"/>
        <label>1</label>
    </ligand>
</feature>
<feature type="chain" id="PRO_5030160217" description="Plastid light harvesting protein" evidence="9">
    <location>
        <begin position="16"/>
        <end position="191"/>
    </location>
</feature>
<keyword evidence="5" id="KW-0602">Photosynthesis</keyword>
<dbReference type="PANTHER" id="PTHR21649">
    <property type="entry name" value="CHLOROPHYLL A/B BINDING PROTEIN"/>
    <property type="match status" value="1"/>
</dbReference>
<dbReference type="InterPro" id="IPR022796">
    <property type="entry name" value="Chloroa_b-bind"/>
</dbReference>
<accession>A0A6U3VR39</accession>
<proteinExistence type="inferred from homology"/>
<dbReference type="GO" id="GO:0016168">
    <property type="term" value="F:chlorophyll binding"/>
    <property type="evidence" value="ECO:0007669"/>
    <property type="project" value="UniProtKB-KW"/>
</dbReference>
<feature type="binding site" evidence="8">
    <location>
        <position position="69"/>
    </location>
    <ligand>
        <name>chlorophyll a</name>
        <dbReference type="ChEBI" id="CHEBI:58416"/>
        <label>1</label>
    </ligand>
</feature>
<organism evidence="10">
    <name type="scientific">Ditylum brightwellii</name>
    <dbReference type="NCBI Taxonomy" id="49249"/>
    <lineage>
        <taxon>Eukaryota</taxon>
        <taxon>Sar</taxon>
        <taxon>Stramenopiles</taxon>
        <taxon>Ochrophyta</taxon>
        <taxon>Bacillariophyta</taxon>
        <taxon>Mediophyceae</taxon>
        <taxon>Lithodesmiophycidae</taxon>
        <taxon>Lithodesmiales</taxon>
        <taxon>Lithodesmiaceae</taxon>
        <taxon>Ditylum</taxon>
    </lineage>
</organism>
<gene>
    <name evidence="10" type="ORF">DBRI00130_LOCUS16675</name>
</gene>
<evidence type="ECO:0008006" key="11">
    <source>
        <dbReference type="Google" id="ProtNLM"/>
    </source>
</evidence>
<evidence type="ECO:0000256" key="6">
    <source>
        <dbReference type="ARBA" id="ARBA00022640"/>
    </source>
</evidence>
<evidence type="ECO:0000256" key="9">
    <source>
        <dbReference type="SAM" id="SignalP"/>
    </source>
</evidence>
<protein>
    <recommendedName>
        <fullName evidence="11">Plastid light harvesting protein</fullName>
    </recommendedName>
</protein>
<evidence type="ECO:0000256" key="2">
    <source>
        <dbReference type="ARBA" id="ARBA00004229"/>
    </source>
</evidence>
<feature type="binding site" evidence="8">
    <location>
        <position position="167"/>
    </location>
    <ligand>
        <name>chlorophyll a</name>
        <dbReference type="ChEBI" id="CHEBI:58416"/>
        <label>1</label>
    </ligand>
</feature>
<keyword evidence="6" id="KW-0934">Plastid</keyword>
<dbReference type="Gene3D" id="1.10.3460.10">
    <property type="entry name" value="Chlorophyll a/b binding protein domain"/>
    <property type="match status" value="1"/>
</dbReference>
<comment type="subcellular location">
    <subcellularLocation>
        <location evidence="2">Plastid</location>
        <location evidence="2">Chloroplast</location>
    </subcellularLocation>
</comment>
<evidence type="ECO:0000256" key="8">
    <source>
        <dbReference type="PIRSR" id="PIRSR601344-1"/>
    </source>
</evidence>
<keyword evidence="8" id="KW-0148">Chlorophyll</keyword>
<feature type="binding site" description="axial binding residue" evidence="8">
    <location>
        <position position="109"/>
    </location>
    <ligand>
        <name>chlorophyll b</name>
        <dbReference type="ChEBI" id="CHEBI:61721"/>
        <label>1</label>
    </ligand>
    <ligandPart>
        <name>Mg</name>
        <dbReference type="ChEBI" id="CHEBI:25107"/>
    </ligandPart>
</feature>
<feature type="binding site" evidence="8">
    <location>
        <position position="66"/>
    </location>
    <ligand>
        <name>chlorophyll a</name>
        <dbReference type="ChEBI" id="CHEBI:58416"/>
        <label>1</label>
    </ligand>
</feature>
<feature type="binding site" evidence="8">
    <location>
        <position position="165"/>
    </location>
    <ligand>
        <name>chlorophyll a</name>
        <dbReference type="ChEBI" id="CHEBI:58416"/>
        <label>1</label>
    </ligand>
</feature>
<evidence type="ECO:0000256" key="1">
    <source>
        <dbReference type="ARBA" id="ARBA00004022"/>
    </source>
</evidence>
<dbReference type="SUPFAM" id="SSF103511">
    <property type="entry name" value="Chlorophyll a-b binding protein"/>
    <property type="match status" value="1"/>
</dbReference>
<comment type="similarity">
    <text evidence="3">Belongs to the fucoxanthin chlorophyll protein family.</text>
</comment>
<evidence type="ECO:0000256" key="3">
    <source>
        <dbReference type="ARBA" id="ARBA00005933"/>
    </source>
</evidence>
<dbReference type="GO" id="GO:0009507">
    <property type="term" value="C:chloroplast"/>
    <property type="evidence" value="ECO:0007669"/>
    <property type="project" value="UniProtKB-SubCell"/>
</dbReference>
<keyword evidence="7" id="KW-0437">Light-harvesting polypeptide</keyword>
<dbReference type="GO" id="GO:0016020">
    <property type="term" value="C:membrane"/>
    <property type="evidence" value="ECO:0007669"/>
    <property type="project" value="InterPro"/>
</dbReference>
<dbReference type="EMBL" id="HBNS01021023">
    <property type="protein sequence ID" value="CAE4610627.1"/>
    <property type="molecule type" value="Transcribed_RNA"/>
</dbReference>
<sequence>MKTAVFLSLVASAAAFAPAAKQASQTALQADLSGEIGAQAPLGFFDPLGICADGNKENFDRLRYVELKHGRVAMLAVVGYLVTYAGVRFPGAEDIPAGFAAFEKIPTQVWVQMGFTWSAMEMINRDAFGLSEFPGDFRNGSKLDFGWDSQSDAWKRNKRSIELNNGRAAQMGILGIMVHENMGNLQDLPGF</sequence>
<feature type="binding site" description="axial binding residue" evidence="8">
    <location>
        <position position="71"/>
    </location>
    <ligand>
        <name>chlorophyll b</name>
        <dbReference type="ChEBI" id="CHEBI:61721"/>
        <label>1</label>
    </ligand>
    <ligandPart>
        <name>Mg</name>
        <dbReference type="ChEBI" id="CHEBI:25107"/>
    </ligandPart>
</feature>